<reference evidence="2" key="1">
    <citation type="journal article" date="2019" name="Int. J. Syst. Evol. Microbiol.">
        <title>The Global Catalogue of Microorganisms (GCM) 10K type strain sequencing project: providing services to taxonomists for standard genome sequencing and annotation.</title>
        <authorList>
            <consortium name="The Broad Institute Genomics Platform"/>
            <consortium name="The Broad Institute Genome Sequencing Center for Infectious Disease"/>
            <person name="Wu L."/>
            <person name="Ma J."/>
        </authorList>
    </citation>
    <scope>NUCLEOTIDE SEQUENCE [LARGE SCALE GENOMIC DNA]</scope>
    <source>
        <strain evidence="2">CGMCC 4.1469</strain>
    </source>
</reference>
<keyword evidence="2" id="KW-1185">Reference proteome</keyword>
<dbReference type="Gene3D" id="3.30.160.240">
    <property type="entry name" value="Rv1738"/>
    <property type="match status" value="1"/>
</dbReference>
<gene>
    <name evidence="1" type="ORF">ACFP0N_33320</name>
</gene>
<name>A0ABW1F7P4_9ACTN</name>
<evidence type="ECO:0000313" key="2">
    <source>
        <dbReference type="Proteomes" id="UP001596067"/>
    </source>
</evidence>
<accession>A0ABW1F7P4</accession>
<dbReference type="Proteomes" id="UP001596067">
    <property type="component" value="Unassembled WGS sequence"/>
</dbReference>
<dbReference type="Pfam" id="PF08962">
    <property type="entry name" value="Rv2632c-like"/>
    <property type="match status" value="1"/>
</dbReference>
<evidence type="ECO:0000313" key="1">
    <source>
        <dbReference type="EMBL" id="MFC5889855.1"/>
    </source>
</evidence>
<proteinExistence type="predicted"/>
<dbReference type="InterPro" id="IPR038070">
    <property type="entry name" value="Rv2632c-like_sf"/>
</dbReference>
<dbReference type="EMBL" id="JBHSOD010000066">
    <property type="protein sequence ID" value="MFC5889855.1"/>
    <property type="molecule type" value="Genomic_DNA"/>
</dbReference>
<protein>
    <submittedName>
        <fullName evidence="1">DsRBD fold-containing protein</fullName>
    </submittedName>
</protein>
<comment type="caution">
    <text evidence="1">The sequence shown here is derived from an EMBL/GenBank/DDBJ whole genome shotgun (WGS) entry which is preliminary data.</text>
</comment>
<dbReference type="InterPro" id="IPR015057">
    <property type="entry name" value="Rv2632c-like"/>
</dbReference>
<organism evidence="1 2">
    <name type="scientific">Kitasatospora aburaviensis</name>
    <dbReference type="NCBI Taxonomy" id="67265"/>
    <lineage>
        <taxon>Bacteria</taxon>
        <taxon>Bacillati</taxon>
        <taxon>Actinomycetota</taxon>
        <taxon>Actinomycetes</taxon>
        <taxon>Kitasatosporales</taxon>
        <taxon>Streptomycetaceae</taxon>
        <taxon>Kitasatospora</taxon>
    </lineage>
</organism>
<sequence length="89" mass="9719">MNTHRVVEPLRTKRWTLNLDLFEEGDVTKVRAVLETGDNTLEARATAQRSPDDPPVPEIGDEYAAGRALIDLGHQLLRAGITDATANGP</sequence>
<dbReference type="RefSeq" id="WP_313761396.1">
    <property type="nucleotide sequence ID" value="NZ_BAAAVH010000040.1"/>
</dbReference>
<dbReference type="SUPFAM" id="SSF143212">
    <property type="entry name" value="Rv2632c-like"/>
    <property type="match status" value="1"/>
</dbReference>